<keyword evidence="7 10" id="KW-0560">Oxidoreductase</keyword>
<dbReference type="Gene3D" id="1.10.1040.10">
    <property type="entry name" value="N-(1-d-carboxylethyl)-l-norvaline Dehydrogenase, domain 2"/>
    <property type="match status" value="1"/>
</dbReference>
<dbReference type="SUPFAM" id="SSF51735">
    <property type="entry name" value="NAD(P)-binding Rossmann-fold domains"/>
    <property type="match status" value="1"/>
</dbReference>
<dbReference type="InterPro" id="IPR008927">
    <property type="entry name" value="6-PGluconate_DH-like_C_sf"/>
</dbReference>
<dbReference type="InterPro" id="IPR013328">
    <property type="entry name" value="6PGD_dom2"/>
</dbReference>
<dbReference type="AlphaFoldDB" id="A0A4Z1BXS8"/>
<comment type="similarity">
    <text evidence="2 10">Belongs to the ketopantoate reductase family.</text>
</comment>
<dbReference type="InterPro" id="IPR050838">
    <property type="entry name" value="Ketopantoate_reductase"/>
</dbReference>
<evidence type="ECO:0000313" key="13">
    <source>
        <dbReference type="EMBL" id="TGN42059.1"/>
    </source>
</evidence>
<keyword evidence="6 10" id="KW-0521">NADP</keyword>
<evidence type="ECO:0000313" key="14">
    <source>
        <dbReference type="Proteomes" id="UP000298325"/>
    </source>
</evidence>
<dbReference type="SUPFAM" id="SSF48179">
    <property type="entry name" value="6-phosphogluconate dehydrogenase C-terminal domain-like"/>
    <property type="match status" value="1"/>
</dbReference>
<dbReference type="Pfam" id="PF02558">
    <property type="entry name" value="ApbA"/>
    <property type="match status" value="1"/>
</dbReference>
<dbReference type="InterPro" id="IPR013752">
    <property type="entry name" value="KPA_reductase"/>
</dbReference>
<evidence type="ECO:0000256" key="5">
    <source>
        <dbReference type="ARBA" id="ARBA00022655"/>
    </source>
</evidence>
<evidence type="ECO:0000256" key="7">
    <source>
        <dbReference type="ARBA" id="ARBA00023002"/>
    </source>
</evidence>
<comment type="caution">
    <text evidence="13">The sequence shown here is derived from an EMBL/GenBank/DDBJ whole genome shotgun (WGS) entry which is preliminary data.</text>
</comment>
<name>A0A4Z1BXS8_9GAMM</name>
<evidence type="ECO:0000256" key="1">
    <source>
        <dbReference type="ARBA" id="ARBA00004994"/>
    </source>
</evidence>
<evidence type="ECO:0000256" key="10">
    <source>
        <dbReference type="RuleBase" id="RU362068"/>
    </source>
</evidence>
<sequence length="301" mass="32491">MAILGAGSLGQLWAGYLPAGSAVFLSRASFSPRGSDEPSTFQYQLKRPDGYEIGRRIPVLAVSAICPSLLLVTTKAGDTLNALRKVLPEIPEDVPVVLFQNGMGCQQTIADLWPDRPILAAATTEGANRPETGITIHAGRGETWIGGLTTRARDCVNPVVQRLSDSGLIIHAETDIRQRLWDKLVVNAGINAFTAILDCPNGEILNHPFFLEHIDPLSEEIGRVMATEASHPLSAADIKARIQAVATSTAKNTSSMRGDRQRGRKTEIDVINGYIAERGQAKGIATPVNQLLVRQVKELTE</sequence>
<evidence type="ECO:0000256" key="2">
    <source>
        <dbReference type="ARBA" id="ARBA00007870"/>
    </source>
</evidence>
<proteinExistence type="inferred from homology"/>
<evidence type="ECO:0000256" key="9">
    <source>
        <dbReference type="ARBA" id="ARBA00048793"/>
    </source>
</evidence>
<evidence type="ECO:0000259" key="11">
    <source>
        <dbReference type="Pfam" id="PF02558"/>
    </source>
</evidence>
<dbReference type="InterPro" id="IPR003710">
    <property type="entry name" value="ApbA"/>
</dbReference>
<dbReference type="InterPro" id="IPR036291">
    <property type="entry name" value="NAD(P)-bd_dom_sf"/>
</dbReference>
<keyword evidence="14" id="KW-1185">Reference proteome</keyword>
<protein>
    <recommendedName>
        <fullName evidence="4 10">2-dehydropantoate 2-reductase</fullName>
        <ecNumber evidence="3 10">1.1.1.169</ecNumber>
    </recommendedName>
    <alternativeName>
        <fullName evidence="8 10">Ketopantoate reductase</fullName>
    </alternativeName>
</protein>
<dbReference type="PANTHER" id="PTHR43765">
    <property type="entry name" value="2-DEHYDROPANTOATE 2-REDUCTASE-RELATED"/>
    <property type="match status" value="1"/>
</dbReference>
<dbReference type="InterPro" id="IPR013332">
    <property type="entry name" value="KPR_N"/>
</dbReference>
<dbReference type="EMBL" id="SRPF01000001">
    <property type="protein sequence ID" value="TGN42059.1"/>
    <property type="molecule type" value="Genomic_DNA"/>
</dbReference>
<dbReference type="GO" id="GO:0015940">
    <property type="term" value="P:pantothenate biosynthetic process"/>
    <property type="evidence" value="ECO:0007669"/>
    <property type="project" value="UniProtKB-UniPathway"/>
</dbReference>
<dbReference type="Proteomes" id="UP000298325">
    <property type="component" value="Unassembled WGS sequence"/>
</dbReference>
<dbReference type="NCBIfam" id="TIGR00745">
    <property type="entry name" value="apbA_panE"/>
    <property type="match status" value="1"/>
</dbReference>
<evidence type="ECO:0000256" key="3">
    <source>
        <dbReference type="ARBA" id="ARBA00013014"/>
    </source>
</evidence>
<evidence type="ECO:0000256" key="8">
    <source>
        <dbReference type="ARBA" id="ARBA00032024"/>
    </source>
</evidence>
<dbReference type="GO" id="GO:0005737">
    <property type="term" value="C:cytoplasm"/>
    <property type="evidence" value="ECO:0007669"/>
    <property type="project" value="TreeGrafter"/>
</dbReference>
<dbReference type="PANTHER" id="PTHR43765:SF2">
    <property type="entry name" value="2-DEHYDROPANTOATE 2-REDUCTASE"/>
    <property type="match status" value="1"/>
</dbReference>
<dbReference type="EC" id="1.1.1.169" evidence="3 10"/>
<dbReference type="GO" id="GO:0050661">
    <property type="term" value="F:NADP binding"/>
    <property type="evidence" value="ECO:0007669"/>
    <property type="project" value="TreeGrafter"/>
</dbReference>
<dbReference type="Gene3D" id="3.40.50.720">
    <property type="entry name" value="NAD(P)-binding Rossmann-like Domain"/>
    <property type="match status" value="1"/>
</dbReference>
<dbReference type="Pfam" id="PF08546">
    <property type="entry name" value="ApbA_C"/>
    <property type="match status" value="1"/>
</dbReference>
<accession>A0A4Z1BXS8</accession>
<comment type="pathway">
    <text evidence="1 10">Cofactor biosynthesis; (R)-pantothenate biosynthesis; (R)-pantoate from 3-methyl-2-oxobutanoate: step 2/2.</text>
</comment>
<feature type="domain" description="Ketopantoate reductase C-terminal" evidence="12">
    <location>
        <begin position="175"/>
        <end position="298"/>
    </location>
</feature>
<organism evidence="13 14">
    <name type="scientific">Marinobacter confluentis</name>
    <dbReference type="NCBI Taxonomy" id="1697557"/>
    <lineage>
        <taxon>Bacteria</taxon>
        <taxon>Pseudomonadati</taxon>
        <taxon>Pseudomonadota</taxon>
        <taxon>Gammaproteobacteria</taxon>
        <taxon>Pseudomonadales</taxon>
        <taxon>Marinobacteraceae</taxon>
        <taxon>Marinobacter</taxon>
    </lineage>
</organism>
<dbReference type="UniPathway" id="UPA00028">
    <property type="reaction ID" value="UER00004"/>
</dbReference>
<dbReference type="OrthoDB" id="6530772at2"/>
<gene>
    <name evidence="13" type="ORF">E5Q11_05300</name>
</gene>
<dbReference type="GO" id="GO:0008677">
    <property type="term" value="F:2-dehydropantoate 2-reductase activity"/>
    <property type="evidence" value="ECO:0007669"/>
    <property type="project" value="UniProtKB-EC"/>
</dbReference>
<feature type="domain" description="Ketopantoate reductase N-terminal" evidence="11">
    <location>
        <begin position="2"/>
        <end position="146"/>
    </location>
</feature>
<reference evidence="13 14" key="1">
    <citation type="submission" date="2019-04" db="EMBL/GenBank/DDBJ databases">
        <authorList>
            <person name="Park S."/>
            <person name="Yoon J.-H."/>
        </authorList>
    </citation>
    <scope>NUCLEOTIDE SEQUENCE [LARGE SCALE GENOMIC DNA]</scope>
    <source>
        <strain evidence="13 14">HJM-18</strain>
    </source>
</reference>
<evidence type="ECO:0000256" key="4">
    <source>
        <dbReference type="ARBA" id="ARBA00019465"/>
    </source>
</evidence>
<comment type="catalytic activity">
    <reaction evidence="9 10">
        <text>(R)-pantoate + NADP(+) = 2-dehydropantoate + NADPH + H(+)</text>
        <dbReference type="Rhea" id="RHEA:16233"/>
        <dbReference type="ChEBI" id="CHEBI:11561"/>
        <dbReference type="ChEBI" id="CHEBI:15378"/>
        <dbReference type="ChEBI" id="CHEBI:15980"/>
        <dbReference type="ChEBI" id="CHEBI:57783"/>
        <dbReference type="ChEBI" id="CHEBI:58349"/>
        <dbReference type="EC" id="1.1.1.169"/>
    </reaction>
</comment>
<keyword evidence="5 10" id="KW-0566">Pantothenate biosynthesis</keyword>
<evidence type="ECO:0000256" key="6">
    <source>
        <dbReference type="ARBA" id="ARBA00022857"/>
    </source>
</evidence>
<evidence type="ECO:0000259" key="12">
    <source>
        <dbReference type="Pfam" id="PF08546"/>
    </source>
</evidence>
<comment type="function">
    <text evidence="10">Catalyzes the NADPH-dependent reduction of ketopantoate into pantoic acid.</text>
</comment>